<proteinExistence type="predicted"/>
<dbReference type="Proteomes" id="UP001153069">
    <property type="component" value="Unassembled WGS sequence"/>
</dbReference>
<keyword evidence="2" id="KW-1185">Reference proteome</keyword>
<protein>
    <submittedName>
        <fullName evidence="1">Uncharacterized protein</fullName>
    </submittedName>
</protein>
<comment type="caution">
    <text evidence="1">The sequence shown here is derived from an EMBL/GenBank/DDBJ whole genome shotgun (WGS) entry which is preliminary data.</text>
</comment>
<evidence type="ECO:0000313" key="2">
    <source>
        <dbReference type="Proteomes" id="UP001153069"/>
    </source>
</evidence>
<accession>A0A9N8HK01</accession>
<organism evidence="1 2">
    <name type="scientific">Seminavis robusta</name>
    <dbReference type="NCBI Taxonomy" id="568900"/>
    <lineage>
        <taxon>Eukaryota</taxon>
        <taxon>Sar</taxon>
        <taxon>Stramenopiles</taxon>
        <taxon>Ochrophyta</taxon>
        <taxon>Bacillariophyta</taxon>
        <taxon>Bacillariophyceae</taxon>
        <taxon>Bacillariophycidae</taxon>
        <taxon>Naviculales</taxon>
        <taxon>Naviculaceae</taxon>
        <taxon>Seminavis</taxon>
    </lineage>
</organism>
<dbReference type="EMBL" id="CAICTM010000719">
    <property type="protein sequence ID" value="CAB9515517.1"/>
    <property type="molecule type" value="Genomic_DNA"/>
</dbReference>
<reference evidence="1" key="1">
    <citation type="submission" date="2020-06" db="EMBL/GenBank/DDBJ databases">
        <authorList>
            <consortium name="Plant Systems Biology data submission"/>
        </authorList>
    </citation>
    <scope>NUCLEOTIDE SEQUENCE</scope>
    <source>
        <strain evidence="1">D6</strain>
    </source>
</reference>
<gene>
    <name evidence="1" type="ORF">SEMRO_720_G192610.1</name>
</gene>
<evidence type="ECO:0000313" key="1">
    <source>
        <dbReference type="EMBL" id="CAB9515517.1"/>
    </source>
</evidence>
<sequence length="605" mass="68893">MMHSHHKGRFDDLRMSYEMSHFEKVNPFPQQGHDLKFEALCSASEVNPVNHGEFEKAAEELCSVAKKDDKGMVHRCEVMVLQRCRRGGKTFMLHAVADLVKKRVADLVKNGEMEDTHVIHISLNSQTRYRANEDPRQAILSRIAYELDLCVGETRSFNKFHSSYKDFDAVSDWLEGNRVILLIDELNVIQPGSVQYDDMSHMLDDFVGRLGCALMYSTHHRSYADILRGREGQHFRLSTRNHNFFSIPRVRNQDCLNGLRKANLQDPSLWSAVLRGRIPCLILTKGSDIARFADISFEREVKAENDPLKLPIDDDDFQTKVLNRRIQSLKSTITGTVTEWEPNVREEFKAYSYMAEQKGSDQNYLYVWPPFLLASKNVLGKDYRHLFETLCSPEIEAAKAFEALSELAVLIRLLSSHRHSLVPHHEDIRNASEAFEATEMYFVHEDACTLADITQKVEEKFSHTGVMQAVVVPLCSNFPIYDFFLFHRKGGHWKPAAGYQCKLGYELPDQRHAAWEEDVSLSVWIGGSCRQYRVEGGTHVAQTKKHGWVLMGGDAQFDMLGVSISEALPQHVSSVSTFEPITSCCAEKSVSDRRAAASAKKQKTE</sequence>
<name>A0A9N8HK01_9STRA</name>
<dbReference type="OrthoDB" id="52424at2759"/>
<dbReference type="AlphaFoldDB" id="A0A9N8HK01"/>